<evidence type="ECO:0000313" key="3">
    <source>
        <dbReference type="EMBL" id="GAB48880.1"/>
    </source>
</evidence>
<organism evidence="3 4">
    <name type="scientific">Mobilicoccus pelagius NBRC 104925</name>
    <dbReference type="NCBI Taxonomy" id="1089455"/>
    <lineage>
        <taxon>Bacteria</taxon>
        <taxon>Bacillati</taxon>
        <taxon>Actinomycetota</taxon>
        <taxon>Actinomycetes</taxon>
        <taxon>Micrococcales</taxon>
        <taxon>Dermatophilaceae</taxon>
        <taxon>Mobilicoccus</taxon>
    </lineage>
</organism>
<dbReference type="Pfam" id="PF01814">
    <property type="entry name" value="Hemerythrin"/>
    <property type="match status" value="1"/>
</dbReference>
<gene>
    <name evidence="3" type="ORF">MOPEL_084_00150</name>
</gene>
<dbReference type="STRING" id="1089455.MOPEL_084_00150"/>
<dbReference type="Gene3D" id="1.20.120.520">
    <property type="entry name" value="nmb1532 protein domain like"/>
    <property type="match status" value="1"/>
</dbReference>
<comment type="caution">
    <text evidence="3">The sequence shown here is derived from an EMBL/GenBank/DDBJ whole genome shotgun (WGS) entry which is preliminary data.</text>
</comment>
<evidence type="ECO:0000256" key="1">
    <source>
        <dbReference type="SAM" id="MobiDB-lite"/>
    </source>
</evidence>
<accession>H5UT22</accession>
<sequence>MDICDVIQRQHDEQRTEFAILEQWPRDDIEGLEAIWNRLAILLETHALAEEKHFYPQLLTLGTGGADAGGVDDEVEDAIKDHNSIRDCVRRANAEKAGSEAWWKAVVDANVANSTHMGEEERQDLADFRQQASLELRHELAIKLLREMAMEAAKGITPVDRDADEYVANDKDDSLGADAKNTDLPDTSLTASETE</sequence>
<dbReference type="RefSeq" id="WP_009482778.1">
    <property type="nucleotide sequence ID" value="NZ_BAFE01000062.1"/>
</dbReference>
<dbReference type="AlphaFoldDB" id="H5UT22"/>
<evidence type="ECO:0000313" key="4">
    <source>
        <dbReference type="Proteomes" id="UP000004367"/>
    </source>
</evidence>
<name>H5UT22_9MICO</name>
<evidence type="ECO:0000259" key="2">
    <source>
        <dbReference type="Pfam" id="PF01814"/>
    </source>
</evidence>
<dbReference type="InterPro" id="IPR012312">
    <property type="entry name" value="Hemerythrin-like"/>
</dbReference>
<dbReference type="EMBL" id="BAFE01000062">
    <property type="protein sequence ID" value="GAB48880.1"/>
    <property type="molecule type" value="Genomic_DNA"/>
</dbReference>
<feature type="compositionally biased region" description="Polar residues" evidence="1">
    <location>
        <begin position="184"/>
        <end position="195"/>
    </location>
</feature>
<dbReference type="OrthoDB" id="5523420at2"/>
<feature type="domain" description="Hemerythrin-like" evidence="2">
    <location>
        <begin position="5"/>
        <end position="122"/>
    </location>
</feature>
<protein>
    <recommendedName>
        <fullName evidence="2">Hemerythrin-like domain-containing protein</fullName>
    </recommendedName>
</protein>
<dbReference type="eggNOG" id="COG3945">
    <property type="taxonomic scope" value="Bacteria"/>
</dbReference>
<proteinExistence type="predicted"/>
<dbReference type="Proteomes" id="UP000004367">
    <property type="component" value="Unassembled WGS sequence"/>
</dbReference>
<reference evidence="3 4" key="1">
    <citation type="submission" date="2012-02" db="EMBL/GenBank/DDBJ databases">
        <title>Whole genome shotgun sequence of Mobilicoccus pelagius NBRC 104925.</title>
        <authorList>
            <person name="Yoshida Y."/>
            <person name="Hosoyama A."/>
            <person name="Tsuchikane K."/>
            <person name="Katsumata H."/>
            <person name="Yamazaki S."/>
            <person name="Fujita N."/>
        </authorList>
    </citation>
    <scope>NUCLEOTIDE SEQUENCE [LARGE SCALE GENOMIC DNA]</scope>
    <source>
        <strain evidence="3 4">NBRC 104925</strain>
    </source>
</reference>
<keyword evidence="4" id="KW-1185">Reference proteome</keyword>
<feature type="region of interest" description="Disordered" evidence="1">
    <location>
        <begin position="157"/>
        <end position="195"/>
    </location>
</feature>